<evidence type="ECO:0000259" key="10">
    <source>
        <dbReference type="PROSITE" id="PS51473"/>
    </source>
</evidence>
<evidence type="ECO:0000313" key="12">
    <source>
        <dbReference type="Proteomes" id="UP001630127"/>
    </source>
</evidence>
<accession>A0ABD2ZMD7</accession>
<evidence type="ECO:0000313" key="11">
    <source>
        <dbReference type="EMBL" id="KAL3520610.1"/>
    </source>
</evidence>
<keyword evidence="6" id="KW-1015">Disulfide bond</keyword>
<comment type="subcellular location">
    <subcellularLocation>
        <location evidence="7">Cell junction</location>
        <location evidence="7">Plasmodesma</location>
    </subcellularLocation>
    <subcellularLocation>
        <location evidence="1">Cell membrane</location>
        <topology evidence="1">Single-pass type I membrane protein</topology>
    </subcellularLocation>
</comment>
<dbReference type="InterPro" id="IPR051378">
    <property type="entry name" value="Cell2Cell_Antifungal"/>
</dbReference>
<feature type="domain" description="Gnk2-homologous" evidence="10">
    <location>
        <begin position="38"/>
        <end position="140"/>
    </location>
</feature>
<dbReference type="GO" id="GO:0009506">
    <property type="term" value="C:plasmodesma"/>
    <property type="evidence" value="ECO:0007669"/>
    <property type="project" value="UniProtKB-SubCell"/>
</dbReference>
<gene>
    <name evidence="11" type="ORF">ACH5RR_018759</name>
</gene>
<feature type="chain" id="PRO_5044850123" description="Gnk2-homologous domain-containing protein" evidence="9">
    <location>
        <begin position="31"/>
        <end position="292"/>
    </location>
</feature>
<sequence length="292" mass="31742">MDPSTIPKNHHSFLPIFVLCCCLILPFVNTSNLDYNKLVYNHCKNQTSNDHPTESLSPILSALFQELSKQSSKSKFFVTSTGDEKMALSGLFQCRGDLSNQDCYSCVNKLPELSNSLCGQSLPARVQLSGCSIRYQADGVVQTSQFQLLHSACSGENGLIGFQEKRDAAFSAVQECILSGQGFCDETCDSIHVMAQCDGILGVCDCGECVNTAVEIAREECGYSVSGEIYLDGCFITYSYQTNGFSGDWDEGSSSGKLVAIVIGGIALIFDKSKTRFQLNHGFHHCCGSNDN</sequence>
<dbReference type="AlphaFoldDB" id="A0ABD2ZMD7"/>
<proteinExistence type="inferred from homology"/>
<keyword evidence="5" id="KW-0965">Cell junction</keyword>
<evidence type="ECO:0000256" key="5">
    <source>
        <dbReference type="ARBA" id="ARBA00022949"/>
    </source>
</evidence>
<keyword evidence="3 9" id="KW-0732">Signal</keyword>
<evidence type="ECO:0000256" key="3">
    <source>
        <dbReference type="ARBA" id="ARBA00022729"/>
    </source>
</evidence>
<organism evidence="11 12">
    <name type="scientific">Cinchona calisaya</name>
    <dbReference type="NCBI Taxonomy" id="153742"/>
    <lineage>
        <taxon>Eukaryota</taxon>
        <taxon>Viridiplantae</taxon>
        <taxon>Streptophyta</taxon>
        <taxon>Embryophyta</taxon>
        <taxon>Tracheophyta</taxon>
        <taxon>Spermatophyta</taxon>
        <taxon>Magnoliopsida</taxon>
        <taxon>eudicotyledons</taxon>
        <taxon>Gunneridae</taxon>
        <taxon>Pentapetalae</taxon>
        <taxon>asterids</taxon>
        <taxon>lamiids</taxon>
        <taxon>Gentianales</taxon>
        <taxon>Rubiaceae</taxon>
        <taxon>Cinchonoideae</taxon>
        <taxon>Cinchoneae</taxon>
        <taxon>Cinchona</taxon>
    </lineage>
</organism>
<name>A0ABD2ZMD7_9GENT</name>
<dbReference type="Pfam" id="PF01657">
    <property type="entry name" value="Stress-antifung"/>
    <property type="match status" value="2"/>
</dbReference>
<keyword evidence="2" id="KW-0945">Host-virus interaction</keyword>
<dbReference type="CDD" id="cd23509">
    <property type="entry name" value="Gnk2-like"/>
    <property type="match status" value="2"/>
</dbReference>
<dbReference type="PANTHER" id="PTHR32080:SF58">
    <property type="entry name" value="CYSTEINE-RICH REPEAT SECRETORY PROTEIN 39-LIKE"/>
    <property type="match status" value="1"/>
</dbReference>
<dbReference type="InterPro" id="IPR038408">
    <property type="entry name" value="GNK2_sf"/>
</dbReference>
<evidence type="ECO:0000256" key="1">
    <source>
        <dbReference type="ARBA" id="ARBA00004251"/>
    </source>
</evidence>
<reference evidence="11 12" key="1">
    <citation type="submission" date="2024-11" db="EMBL/GenBank/DDBJ databases">
        <title>A near-complete genome assembly of Cinchona calisaya.</title>
        <authorList>
            <person name="Lian D.C."/>
            <person name="Zhao X.W."/>
            <person name="Wei L."/>
        </authorList>
    </citation>
    <scope>NUCLEOTIDE SEQUENCE [LARGE SCALE GENOMIC DNA]</scope>
    <source>
        <tissue evidence="11">Nenye</tissue>
    </source>
</reference>
<dbReference type="PROSITE" id="PS51473">
    <property type="entry name" value="GNK2"/>
    <property type="match status" value="2"/>
</dbReference>
<evidence type="ECO:0000256" key="8">
    <source>
        <dbReference type="ARBA" id="ARBA00038393"/>
    </source>
</evidence>
<keyword evidence="4" id="KW-0677">Repeat</keyword>
<dbReference type="EMBL" id="JBJUIK010000008">
    <property type="protein sequence ID" value="KAL3520610.1"/>
    <property type="molecule type" value="Genomic_DNA"/>
</dbReference>
<evidence type="ECO:0000256" key="7">
    <source>
        <dbReference type="ARBA" id="ARBA00024184"/>
    </source>
</evidence>
<evidence type="ECO:0000256" key="9">
    <source>
        <dbReference type="SAM" id="SignalP"/>
    </source>
</evidence>
<evidence type="ECO:0000256" key="4">
    <source>
        <dbReference type="ARBA" id="ARBA00022737"/>
    </source>
</evidence>
<dbReference type="Proteomes" id="UP001630127">
    <property type="component" value="Unassembled WGS sequence"/>
</dbReference>
<protein>
    <recommendedName>
        <fullName evidence="10">Gnk2-homologous domain-containing protein</fullName>
    </recommendedName>
</protein>
<dbReference type="Gene3D" id="3.30.430.20">
    <property type="entry name" value="Gnk2 domain, C-X8-C-X2-C motif"/>
    <property type="match status" value="2"/>
</dbReference>
<feature type="domain" description="Gnk2-homologous" evidence="10">
    <location>
        <begin position="143"/>
        <end position="243"/>
    </location>
</feature>
<feature type="signal peptide" evidence="9">
    <location>
        <begin position="1"/>
        <end position="30"/>
    </location>
</feature>
<keyword evidence="12" id="KW-1185">Reference proteome</keyword>
<dbReference type="GO" id="GO:0005886">
    <property type="term" value="C:plasma membrane"/>
    <property type="evidence" value="ECO:0007669"/>
    <property type="project" value="UniProtKB-SubCell"/>
</dbReference>
<comment type="similarity">
    <text evidence="8">Belongs to the cysteine-rich repeat secretory protein family. Plasmodesmata-located proteins (PDLD) subfamily.</text>
</comment>
<dbReference type="InterPro" id="IPR002902">
    <property type="entry name" value="GNK2"/>
</dbReference>
<comment type="caution">
    <text evidence="11">The sequence shown here is derived from an EMBL/GenBank/DDBJ whole genome shotgun (WGS) entry which is preliminary data.</text>
</comment>
<dbReference type="PANTHER" id="PTHR32080">
    <property type="entry name" value="ANTIFUNGAL PROTEIN GINKBILOBIN-2-LIKE"/>
    <property type="match status" value="1"/>
</dbReference>
<evidence type="ECO:0000256" key="2">
    <source>
        <dbReference type="ARBA" id="ARBA00022581"/>
    </source>
</evidence>
<evidence type="ECO:0000256" key="6">
    <source>
        <dbReference type="ARBA" id="ARBA00023157"/>
    </source>
</evidence>